<dbReference type="PANTHER" id="PTHR40394:SF2">
    <property type="entry name" value="QUINOL:CYTOCHROME C OXIDOREDUCTASE MEMBRANE PROTEIN"/>
    <property type="match status" value="1"/>
</dbReference>
<accession>A0A1F6G613</accession>
<dbReference type="Pfam" id="PF11821">
    <property type="entry name" value="ActD"/>
    <property type="match status" value="1"/>
</dbReference>
<evidence type="ECO:0000256" key="1">
    <source>
        <dbReference type="SAM" id="Phobius"/>
    </source>
</evidence>
<evidence type="ECO:0008006" key="4">
    <source>
        <dbReference type="Google" id="ProtNLM"/>
    </source>
</evidence>
<dbReference type="AlphaFoldDB" id="A0A1F6G613"/>
<dbReference type="InterPro" id="IPR021776">
    <property type="entry name" value="ActD"/>
</dbReference>
<protein>
    <recommendedName>
        <fullName evidence="4">DUF3341 domain-containing protein</fullName>
    </recommendedName>
</protein>
<name>A0A1F6G613_9PROT</name>
<dbReference type="PANTHER" id="PTHR40394">
    <property type="entry name" value="LIPOPROTEIN-RELATED"/>
    <property type="match status" value="1"/>
</dbReference>
<comment type="caution">
    <text evidence="2">The sequence shown here is derived from an EMBL/GenBank/DDBJ whole genome shotgun (WGS) entry which is preliminary data.</text>
</comment>
<proteinExistence type="predicted"/>
<gene>
    <name evidence="2" type="ORF">A2527_11615</name>
</gene>
<reference evidence="2 3" key="1">
    <citation type="journal article" date="2016" name="Nat. Commun.">
        <title>Thousands of microbial genomes shed light on interconnected biogeochemical processes in an aquifer system.</title>
        <authorList>
            <person name="Anantharaman K."/>
            <person name="Brown C.T."/>
            <person name="Hug L.A."/>
            <person name="Sharon I."/>
            <person name="Castelle C.J."/>
            <person name="Probst A.J."/>
            <person name="Thomas B.C."/>
            <person name="Singh A."/>
            <person name="Wilkins M.J."/>
            <person name="Karaoz U."/>
            <person name="Brodie E.L."/>
            <person name="Williams K.H."/>
            <person name="Hubbard S.S."/>
            <person name="Banfield J.F."/>
        </authorList>
    </citation>
    <scope>NUCLEOTIDE SEQUENCE [LARGE SCALE GENOMIC DNA]</scope>
</reference>
<keyword evidence="1" id="KW-1133">Transmembrane helix</keyword>
<dbReference type="EMBL" id="MFNE01000047">
    <property type="protein sequence ID" value="OGG93548.1"/>
    <property type="molecule type" value="Genomic_DNA"/>
</dbReference>
<keyword evidence="1" id="KW-0472">Membrane</keyword>
<keyword evidence="1" id="KW-0812">Transmembrane</keyword>
<dbReference type="STRING" id="1817772.A2527_11615"/>
<sequence length="176" mass="20164">MSKQFTGVWAAYEYLDDFCGAVRELRGSGFQRLTTLAPCPRHEIDHALGNPQSRVPFFTLAGMFTGFTLAFTIMTFMSLEWIIPVSGKPIVSYPIMGPVLFELSVLFAVWFTVFGMVGLILNDLRKYVFPSSKAWKKYRRFTRDRFGVIVPCTQHDLEKVESILNKYQAEEVNREA</sequence>
<evidence type="ECO:0000313" key="2">
    <source>
        <dbReference type="EMBL" id="OGG93548.1"/>
    </source>
</evidence>
<organism evidence="2 3">
    <name type="scientific">Candidatus Lambdaproteobacteria bacterium RIFOXYD2_FULL_50_16</name>
    <dbReference type="NCBI Taxonomy" id="1817772"/>
    <lineage>
        <taxon>Bacteria</taxon>
        <taxon>Pseudomonadati</taxon>
        <taxon>Pseudomonadota</taxon>
        <taxon>Candidatus Lambdaproteobacteria</taxon>
    </lineage>
</organism>
<dbReference type="Proteomes" id="UP000178449">
    <property type="component" value="Unassembled WGS sequence"/>
</dbReference>
<evidence type="ECO:0000313" key="3">
    <source>
        <dbReference type="Proteomes" id="UP000178449"/>
    </source>
</evidence>
<feature type="transmembrane region" description="Helical" evidence="1">
    <location>
        <begin position="99"/>
        <end position="121"/>
    </location>
</feature>
<feature type="transmembrane region" description="Helical" evidence="1">
    <location>
        <begin position="57"/>
        <end position="79"/>
    </location>
</feature>